<feature type="transmembrane region" description="Helical" evidence="1">
    <location>
        <begin position="176"/>
        <end position="195"/>
    </location>
</feature>
<dbReference type="RefSeq" id="WP_108635840.1">
    <property type="nucleotide sequence ID" value="NZ_QCXX01000007.1"/>
</dbReference>
<evidence type="ECO:0000313" key="2">
    <source>
        <dbReference type="EMBL" id="PUV22172.1"/>
    </source>
</evidence>
<keyword evidence="1" id="KW-1133">Transmembrane helix</keyword>
<feature type="transmembrane region" description="Helical" evidence="1">
    <location>
        <begin position="57"/>
        <end position="76"/>
    </location>
</feature>
<dbReference type="AlphaFoldDB" id="A0A363NN06"/>
<dbReference type="OrthoDB" id="1443714at2"/>
<feature type="transmembrane region" description="Helical" evidence="1">
    <location>
        <begin position="147"/>
        <end position="170"/>
    </location>
</feature>
<comment type="caution">
    <text evidence="2">The sequence shown here is derived from an EMBL/GenBank/DDBJ whole genome shotgun (WGS) entry which is preliminary data.</text>
</comment>
<evidence type="ECO:0000256" key="1">
    <source>
        <dbReference type="SAM" id="Phobius"/>
    </source>
</evidence>
<gene>
    <name evidence="2" type="ORF">DCO56_21620</name>
</gene>
<organism evidence="2 3">
    <name type="scientific">Sphingobacterium athyrii</name>
    <dbReference type="NCBI Taxonomy" id="2152717"/>
    <lineage>
        <taxon>Bacteria</taxon>
        <taxon>Pseudomonadati</taxon>
        <taxon>Bacteroidota</taxon>
        <taxon>Sphingobacteriia</taxon>
        <taxon>Sphingobacteriales</taxon>
        <taxon>Sphingobacteriaceae</taxon>
        <taxon>Sphingobacterium</taxon>
    </lineage>
</organism>
<feature type="transmembrane region" description="Helical" evidence="1">
    <location>
        <begin position="113"/>
        <end position="135"/>
    </location>
</feature>
<keyword evidence="1" id="KW-0472">Membrane</keyword>
<keyword evidence="1" id="KW-0812">Transmembrane</keyword>
<name>A0A363NN06_9SPHI</name>
<protein>
    <recommendedName>
        <fullName evidence="4">CPBP family intramembrane metalloprotease</fullName>
    </recommendedName>
</protein>
<feature type="transmembrane region" description="Helical" evidence="1">
    <location>
        <begin position="202"/>
        <end position="220"/>
    </location>
</feature>
<dbReference type="Proteomes" id="UP000250831">
    <property type="component" value="Unassembled WGS sequence"/>
</dbReference>
<accession>A0A363NN06</accession>
<proteinExistence type="predicted"/>
<feature type="transmembrane region" description="Helical" evidence="1">
    <location>
        <begin position="88"/>
        <end position="107"/>
    </location>
</feature>
<sequence length="222" mass="25428">MLTKDKIKLVGYLYLLFMGIGMVLMLIIKSVDTFLVVDYYKLPSLLNHDVFRSIRALAHNNSFYIILLAAFFAPLVEETMFRLWLSFDPRHIAISLSVILIYSLLGFKNLFKMNLMTLAIVSSFLLICLLTYQILKGMNIEQFLMRIVSIKVLGSISAISFGLVHIANFAPINTSIWFLYPIYVLPQIILGYLTVFLRVRYGFIYGVVLHVLVNFVAVLVKI</sequence>
<reference evidence="2 3" key="1">
    <citation type="submission" date="2018-04" db="EMBL/GenBank/DDBJ databases">
        <title>Sphingobacterium sp. M46 Genome.</title>
        <authorList>
            <person name="Cheng J."/>
            <person name="Li Y."/>
        </authorList>
    </citation>
    <scope>NUCLEOTIDE SEQUENCE [LARGE SCALE GENOMIC DNA]</scope>
    <source>
        <strain evidence="2 3">M46</strain>
    </source>
</reference>
<keyword evidence="3" id="KW-1185">Reference proteome</keyword>
<feature type="transmembrane region" description="Helical" evidence="1">
    <location>
        <begin position="12"/>
        <end position="37"/>
    </location>
</feature>
<evidence type="ECO:0008006" key="4">
    <source>
        <dbReference type="Google" id="ProtNLM"/>
    </source>
</evidence>
<evidence type="ECO:0000313" key="3">
    <source>
        <dbReference type="Proteomes" id="UP000250831"/>
    </source>
</evidence>
<dbReference type="EMBL" id="QCXX01000007">
    <property type="protein sequence ID" value="PUV22172.1"/>
    <property type="molecule type" value="Genomic_DNA"/>
</dbReference>